<protein>
    <submittedName>
        <fullName evidence="1">Uncharacterized protein</fullName>
    </submittedName>
</protein>
<evidence type="ECO:0000313" key="1">
    <source>
        <dbReference type="EMBL" id="KAJ8640109.1"/>
    </source>
</evidence>
<dbReference type="EMBL" id="CM056813">
    <property type="protein sequence ID" value="KAJ8640109.1"/>
    <property type="molecule type" value="Genomic_DNA"/>
</dbReference>
<accession>A0ACC2M463</accession>
<proteinExistence type="predicted"/>
<name>A0ACC2M463_PERAE</name>
<reference evidence="1 2" key="1">
    <citation type="journal article" date="2022" name="Hortic Res">
        <title>A haplotype resolved chromosomal level avocado genome allows analysis of novel avocado genes.</title>
        <authorList>
            <person name="Nath O."/>
            <person name="Fletcher S.J."/>
            <person name="Hayward A."/>
            <person name="Shaw L.M."/>
            <person name="Masouleh A.K."/>
            <person name="Furtado A."/>
            <person name="Henry R.J."/>
            <person name="Mitter N."/>
        </authorList>
    </citation>
    <scope>NUCLEOTIDE SEQUENCE [LARGE SCALE GENOMIC DNA]</scope>
    <source>
        <strain evidence="2">cv. Hass</strain>
    </source>
</reference>
<comment type="caution">
    <text evidence="1">The sequence shown here is derived from an EMBL/GenBank/DDBJ whole genome shotgun (WGS) entry which is preliminary data.</text>
</comment>
<organism evidence="1 2">
    <name type="scientific">Persea americana</name>
    <name type="common">Avocado</name>
    <dbReference type="NCBI Taxonomy" id="3435"/>
    <lineage>
        <taxon>Eukaryota</taxon>
        <taxon>Viridiplantae</taxon>
        <taxon>Streptophyta</taxon>
        <taxon>Embryophyta</taxon>
        <taxon>Tracheophyta</taxon>
        <taxon>Spermatophyta</taxon>
        <taxon>Magnoliopsida</taxon>
        <taxon>Magnoliidae</taxon>
        <taxon>Laurales</taxon>
        <taxon>Lauraceae</taxon>
        <taxon>Persea</taxon>
    </lineage>
</organism>
<keyword evidence="2" id="KW-1185">Reference proteome</keyword>
<sequence>MEKFKLFLHVFIVVVLAGAEVQAAVHSHFQKLFVFGDSYADTGNSRKISAMAWKPPYGITFPGKPSGRSSDGRVLTDFLAKFQGIRSPIPYKLRKIGPKALRYGMNFAYGGTGVFDTLGGGPNMTTQINMFQQLIQEGVYSMGDLQNSMAHVAVSGNDYTTYQARNGTLNGAPAFITSLINQLEFDLKHINDIGVKKIAVNSLQPVGCLPFSTAINSYQKCNDTANLAAIYHNTLLKKVVQKMNSENKNLKVVILDLYGAFSSVLQSSSKGRWKFENPLKPCCIPISSIYQCGSINANGTKVYTVCENPKSAFFWDQLHPTQMGWTAVSSSLKTTLYSLSSEIEFPFILSPEVRYEREILMEKVKRFLYIFIVVVLAGIEVQAALHSHLQRLFVFGDSYADTGNMRRISASSWKPPYGITIPGKPNGRSSDGWVLTDFVAKIQGIHTPVPYERRTKHAPKRLRYGMNFAYGGSGVFDTLVPFPNLTTQIDMFQQLIQEGVYSVRDLHNSMALISVAGNDYTVYGKNGTMMGVIEYISSLITQLELDLKRINDIGVKKIAVNNLQPIGCLPYRIANNSYQNCDDTYNVISIYHNSLLQKVVEKMNRDTENSIVVILDLYGAFSSILHSSCKGMWEFKNPLKPCCKPISSEYQCGSVNANGTKMYTVCETPEFAFFWDQEGRLPANLMHASRDLFGAHTYYWIERPGSFYKEWTKLAKQGTEKSLVIEEVEVAPPQKMVVRLKTLFTSLCHTDVCFWEAKVCG</sequence>
<evidence type="ECO:0000313" key="2">
    <source>
        <dbReference type="Proteomes" id="UP001234297"/>
    </source>
</evidence>
<gene>
    <name evidence="1" type="ORF">MRB53_016803</name>
</gene>
<dbReference type="Proteomes" id="UP001234297">
    <property type="component" value="Chromosome 5"/>
</dbReference>